<keyword evidence="2" id="KW-1185">Reference proteome</keyword>
<evidence type="ECO:0000313" key="1">
    <source>
        <dbReference type="EMBL" id="KAK2977309.1"/>
    </source>
</evidence>
<sequence length="282" mass="32208">MIMFLLVSELGPPRPLKMNRNEVEIRRELDRPVIDPNIASVYDRMFCGRSEGSDDERGYRVGGASLPGSDPIKAFRRRQVILVRQIGIARVSIGMSAEELQIRGELEMDVERDLEEEIKDGIYHLALRLHRLYQHQKERNGRKLLEQDAGNQQRAKEKTLTEVNISIRMEGGTKIEIKEIKKEAMENGRPRGSGSASVQSMIVPNAKKFDWAKTLRSGPSPTTIIMKNNNLHGSKIFKNDRGEQDNMELDNARKHFPASLGQRKGAAAMEAEKRLLKHEWKW</sequence>
<protein>
    <submittedName>
        <fullName evidence="1">Uncharacterized protein</fullName>
    </submittedName>
</protein>
<dbReference type="AlphaFoldDB" id="A0AA88UAG7"/>
<organism evidence="1 2">
    <name type="scientific">Escallonia rubra</name>
    <dbReference type="NCBI Taxonomy" id="112253"/>
    <lineage>
        <taxon>Eukaryota</taxon>
        <taxon>Viridiplantae</taxon>
        <taxon>Streptophyta</taxon>
        <taxon>Embryophyta</taxon>
        <taxon>Tracheophyta</taxon>
        <taxon>Spermatophyta</taxon>
        <taxon>Magnoliopsida</taxon>
        <taxon>eudicotyledons</taxon>
        <taxon>Gunneridae</taxon>
        <taxon>Pentapetalae</taxon>
        <taxon>asterids</taxon>
        <taxon>campanulids</taxon>
        <taxon>Escalloniales</taxon>
        <taxon>Escalloniaceae</taxon>
        <taxon>Escallonia</taxon>
    </lineage>
</organism>
<accession>A0AA88UAG7</accession>
<proteinExistence type="predicted"/>
<comment type="caution">
    <text evidence="1">The sequence shown here is derived from an EMBL/GenBank/DDBJ whole genome shotgun (WGS) entry which is preliminary data.</text>
</comment>
<evidence type="ECO:0000313" key="2">
    <source>
        <dbReference type="Proteomes" id="UP001187471"/>
    </source>
</evidence>
<reference evidence="1" key="1">
    <citation type="submission" date="2022-12" db="EMBL/GenBank/DDBJ databases">
        <title>Draft genome assemblies for two species of Escallonia (Escalloniales).</title>
        <authorList>
            <person name="Chanderbali A."/>
            <person name="Dervinis C."/>
            <person name="Anghel I."/>
            <person name="Soltis D."/>
            <person name="Soltis P."/>
            <person name="Zapata F."/>
        </authorList>
    </citation>
    <scope>NUCLEOTIDE SEQUENCE</scope>
    <source>
        <strain evidence="1">UCBG92.1500</strain>
        <tissue evidence="1">Leaf</tissue>
    </source>
</reference>
<dbReference type="EMBL" id="JAVXUO010001999">
    <property type="protein sequence ID" value="KAK2977309.1"/>
    <property type="molecule type" value="Genomic_DNA"/>
</dbReference>
<name>A0AA88UAG7_9ASTE</name>
<dbReference type="Proteomes" id="UP001187471">
    <property type="component" value="Unassembled WGS sequence"/>
</dbReference>
<gene>
    <name evidence="1" type="ORF">RJ640_013074</name>
</gene>